<dbReference type="EMBL" id="KL198027">
    <property type="protein sequence ID" value="KDQ16497.1"/>
    <property type="molecule type" value="Genomic_DNA"/>
</dbReference>
<feature type="non-terminal residue" evidence="1">
    <location>
        <position position="118"/>
    </location>
</feature>
<dbReference type="HOGENOM" id="CLU_2096483_0_0_1"/>
<dbReference type="Proteomes" id="UP000027195">
    <property type="component" value="Unassembled WGS sequence"/>
</dbReference>
<protein>
    <submittedName>
        <fullName evidence="1">Uncharacterized protein</fullName>
    </submittedName>
</protein>
<sequence length="118" mass="13562">MPLPPFFSTPTRGSYLGGLRWTRDSGEFARDQKVCVYSPHQLCPQYILLISFLMRPQLPLSHHSLTNITAPTHTRYALARKRPRSHVHISPHHLSFLLSTSLSCPSPLPVYITIYFQY</sequence>
<evidence type="ECO:0000313" key="2">
    <source>
        <dbReference type="Proteomes" id="UP000027195"/>
    </source>
</evidence>
<accession>A0A067MX81</accession>
<proteinExistence type="predicted"/>
<reference evidence="2" key="1">
    <citation type="journal article" date="2014" name="Proc. Natl. Acad. Sci. U.S.A.">
        <title>Extensive sampling of basidiomycete genomes demonstrates inadequacy of the white-rot/brown-rot paradigm for wood decay fungi.</title>
        <authorList>
            <person name="Riley R."/>
            <person name="Salamov A.A."/>
            <person name="Brown D.W."/>
            <person name="Nagy L.G."/>
            <person name="Floudas D."/>
            <person name="Held B.W."/>
            <person name="Levasseur A."/>
            <person name="Lombard V."/>
            <person name="Morin E."/>
            <person name="Otillar R."/>
            <person name="Lindquist E.A."/>
            <person name="Sun H."/>
            <person name="LaButti K.M."/>
            <person name="Schmutz J."/>
            <person name="Jabbour D."/>
            <person name="Luo H."/>
            <person name="Baker S.E."/>
            <person name="Pisabarro A.G."/>
            <person name="Walton J.D."/>
            <person name="Blanchette R.A."/>
            <person name="Henrissat B."/>
            <person name="Martin F."/>
            <person name="Cullen D."/>
            <person name="Hibbett D.S."/>
            <person name="Grigoriev I.V."/>
        </authorList>
    </citation>
    <scope>NUCLEOTIDE SEQUENCE [LARGE SCALE GENOMIC DNA]</scope>
    <source>
        <strain evidence="2">FD-172 SS1</strain>
    </source>
</reference>
<gene>
    <name evidence="1" type="ORF">BOTBODRAFT_30832</name>
</gene>
<dbReference type="AlphaFoldDB" id="A0A067MX81"/>
<name>A0A067MX81_BOTB1</name>
<evidence type="ECO:0000313" key="1">
    <source>
        <dbReference type="EMBL" id="KDQ16497.1"/>
    </source>
</evidence>
<dbReference type="InParanoid" id="A0A067MX81"/>
<keyword evidence="2" id="KW-1185">Reference proteome</keyword>
<organism evidence="1 2">
    <name type="scientific">Botryobasidium botryosum (strain FD-172 SS1)</name>
    <dbReference type="NCBI Taxonomy" id="930990"/>
    <lineage>
        <taxon>Eukaryota</taxon>
        <taxon>Fungi</taxon>
        <taxon>Dikarya</taxon>
        <taxon>Basidiomycota</taxon>
        <taxon>Agaricomycotina</taxon>
        <taxon>Agaricomycetes</taxon>
        <taxon>Cantharellales</taxon>
        <taxon>Botryobasidiaceae</taxon>
        <taxon>Botryobasidium</taxon>
    </lineage>
</organism>